<dbReference type="EMBL" id="BAAAYN010000040">
    <property type="protein sequence ID" value="GAA3393058.1"/>
    <property type="molecule type" value="Genomic_DNA"/>
</dbReference>
<dbReference type="Proteomes" id="UP001501676">
    <property type="component" value="Unassembled WGS sequence"/>
</dbReference>
<dbReference type="PANTHER" id="PTHR43798:SF33">
    <property type="entry name" value="HYDROLASE, PUTATIVE (AFU_ORTHOLOGUE AFUA_2G14860)-RELATED"/>
    <property type="match status" value="1"/>
</dbReference>
<proteinExistence type="predicted"/>
<protein>
    <recommendedName>
        <fullName evidence="1">AB hydrolase-1 domain-containing protein</fullName>
    </recommendedName>
</protein>
<evidence type="ECO:0000313" key="3">
    <source>
        <dbReference type="Proteomes" id="UP001501676"/>
    </source>
</evidence>
<accession>A0ABP6T4K5</accession>
<organism evidence="2 3">
    <name type="scientific">Cryptosporangium minutisporangium</name>
    <dbReference type="NCBI Taxonomy" id="113569"/>
    <lineage>
        <taxon>Bacteria</taxon>
        <taxon>Bacillati</taxon>
        <taxon>Actinomycetota</taxon>
        <taxon>Actinomycetes</taxon>
        <taxon>Cryptosporangiales</taxon>
        <taxon>Cryptosporangiaceae</taxon>
        <taxon>Cryptosporangium</taxon>
    </lineage>
</organism>
<comment type="caution">
    <text evidence="2">The sequence shown here is derived from an EMBL/GenBank/DDBJ whole genome shotgun (WGS) entry which is preliminary data.</text>
</comment>
<dbReference type="InterPro" id="IPR050266">
    <property type="entry name" value="AB_hydrolase_sf"/>
</dbReference>
<dbReference type="SUPFAM" id="SSF53474">
    <property type="entry name" value="alpha/beta-Hydrolases"/>
    <property type="match status" value="1"/>
</dbReference>
<name>A0ABP6T4K5_9ACTN</name>
<dbReference type="InterPro" id="IPR000073">
    <property type="entry name" value="AB_hydrolase_1"/>
</dbReference>
<keyword evidence="3" id="KW-1185">Reference proteome</keyword>
<gene>
    <name evidence="2" type="ORF">GCM10020369_57120</name>
</gene>
<dbReference type="InterPro" id="IPR029058">
    <property type="entry name" value="AB_hydrolase_fold"/>
</dbReference>
<dbReference type="RefSeq" id="WP_345731327.1">
    <property type="nucleotide sequence ID" value="NZ_BAAAYN010000040.1"/>
</dbReference>
<evidence type="ECO:0000259" key="1">
    <source>
        <dbReference type="Pfam" id="PF12697"/>
    </source>
</evidence>
<feature type="domain" description="AB hydrolase-1" evidence="1">
    <location>
        <begin position="40"/>
        <end position="258"/>
    </location>
</feature>
<dbReference type="Gene3D" id="3.40.50.1820">
    <property type="entry name" value="alpha/beta hydrolase"/>
    <property type="match status" value="1"/>
</dbReference>
<dbReference type="PANTHER" id="PTHR43798">
    <property type="entry name" value="MONOACYLGLYCEROL LIPASE"/>
    <property type="match status" value="1"/>
</dbReference>
<sequence length="274" mass="29198">MTDLGLPRTDLLVRGEVSLGVRDHGRHPRGESDHGWRGDVLLVPPVRGTVDDWDTVATLLRGLGYRPVATEPRGHGRSGTGTWTWPAVVADLAAVADALALDRPAVIGHGLGGAVATFWAGQHPECPLAVSIDGFGNPNRAAQWAGFAGGAEAIDAFSDYLSDALRELPETLRQALRAVEDLVVLDVYRAVRCPTAALVSEESDLAEVLPTELGLVWLSYRDWVTAALTTLQREVAPLSVLRISGSNDAYLTHPEQLAGLLAELLPEPSSVLTA</sequence>
<dbReference type="Pfam" id="PF12697">
    <property type="entry name" value="Abhydrolase_6"/>
    <property type="match status" value="1"/>
</dbReference>
<evidence type="ECO:0000313" key="2">
    <source>
        <dbReference type="EMBL" id="GAA3393058.1"/>
    </source>
</evidence>
<reference evidence="3" key="1">
    <citation type="journal article" date="2019" name="Int. J. Syst. Evol. Microbiol.">
        <title>The Global Catalogue of Microorganisms (GCM) 10K type strain sequencing project: providing services to taxonomists for standard genome sequencing and annotation.</title>
        <authorList>
            <consortium name="The Broad Institute Genomics Platform"/>
            <consortium name="The Broad Institute Genome Sequencing Center for Infectious Disease"/>
            <person name="Wu L."/>
            <person name="Ma J."/>
        </authorList>
    </citation>
    <scope>NUCLEOTIDE SEQUENCE [LARGE SCALE GENOMIC DNA]</scope>
    <source>
        <strain evidence="3">JCM 9458</strain>
    </source>
</reference>